<accession>A0ABU5Y919</accession>
<dbReference type="Proteomes" id="UP001324270">
    <property type="component" value="Unassembled WGS sequence"/>
</dbReference>
<protein>
    <submittedName>
        <fullName evidence="2">Uncharacterized protein</fullName>
    </submittedName>
</protein>
<evidence type="ECO:0000256" key="1">
    <source>
        <dbReference type="SAM" id="SignalP"/>
    </source>
</evidence>
<sequence>MKRLSLILLALWFFACKQAPPSITEQPMSPEIEVKLYELLKRVPYTSSEYPGLEFFYSNVADIPSHLDPIFGKIDISLVWFIHFTR</sequence>
<name>A0ABU5Y919_9FLAO</name>
<evidence type="ECO:0000313" key="2">
    <source>
        <dbReference type="EMBL" id="MEB3040422.1"/>
    </source>
</evidence>
<evidence type="ECO:0000313" key="3">
    <source>
        <dbReference type="Proteomes" id="UP001324270"/>
    </source>
</evidence>
<dbReference type="PROSITE" id="PS51257">
    <property type="entry name" value="PROKAR_LIPOPROTEIN"/>
    <property type="match status" value="1"/>
</dbReference>
<gene>
    <name evidence="2" type="ORF">VJJ49_06905</name>
</gene>
<feature type="signal peptide" evidence="1">
    <location>
        <begin position="1"/>
        <end position="19"/>
    </location>
</feature>
<organism evidence="2 3">
    <name type="scientific">Capnocytophaga gingivalis</name>
    <dbReference type="NCBI Taxonomy" id="1017"/>
    <lineage>
        <taxon>Bacteria</taxon>
        <taxon>Pseudomonadati</taxon>
        <taxon>Bacteroidota</taxon>
        <taxon>Flavobacteriia</taxon>
        <taxon>Flavobacteriales</taxon>
        <taxon>Flavobacteriaceae</taxon>
        <taxon>Capnocytophaga</taxon>
    </lineage>
</organism>
<keyword evidence="1" id="KW-0732">Signal</keyword>
<feature type="chain" id="PRO_5046630202" evidence="1">
    <location>
        <begin position="20"/>
        <end position="86"/>
    </location>
</feature>
<reference evidence="2 3" key="1">
    <citation type="submission" date="2023-12" db="EMBL/GenBank/DDBJ databases">
        <title>Genomic sequences of Capnocytophaga and Parvimonas strains.</title>
        <authorList>
            <person name="Watt R.M."/>
            <person name="Wang M."/>
            <person name="Yang T."/>
            <person name="Tong W.M."/>
        </authorList>
    </citation>
    <scope>NUCLEOTIDE SEQUENCE [LARGE SCALE GENOMIC DNA]</scope>
    <source>
        <strain evidence="2 3">CCUG 13156</strain>
    </source>
</reference>
<proteinExistence type="predicted"/>
<dbReference type="EMBL" id="JAYKBV010000008">
    <property type="protein sequence ID" value="MEB3040422.1"/>
    <property type="molecule type" value="Genomic_DNA"/>
</dbReference>
<comment type="caution">
    <text evidence="2">The sequence shown here is derived from an EMBL/GenBank/DDBJ whole genome shotgun (WGS) entry which is preliminary data.</text>
</comment>
<dbReference type="RefSeq" id="WP_323979420.1">
    <property type="nucleotide sequence ID" value="NZ_JAYKBV010000008.1"/>
</dbReference>
<keyword evidence="3" id="KW-1185">Reference proteome</keyword>